<dbReference type="SFLD" id="SFLDG01020">
    <property type="entry name" value="Terpene_Cyclase_Like_2"/>
    <property type="match status" value="2"/>
</dbReference>
<accession>A0A2N3WXU0</accession>
<dbReference type="SUPFAM" id="SSF48576">
    <property type="entry name" value="Terpenoid synthases"/>
    <property type="match status" value="2"/>
</dbReference>
<proteinExistence type="inferred from homology"/>
<keyword evidence="2" id="KW-0460">Magnesium</keyword>
<dbReference type="EMBL" id="PJMW01000001">
    <property type="protein sequence ID" value="PKV98683.1"/>
    <property type="molecule type" value="Genomic_DNA"/>
</dbReference>
<dbReference type="InterPro" id="IPR008949">
    <property type="entry name" value="Isoprenoid_synthase_dom_sf"/>
</dbReference>
<evidence type="ECO:0000313" key="4">
    <source>
        <dbReference type="Proteomes" id="UP000233766"/>
    </source>
</evidence>
<organism evidence="3 4">
    <name type="scientific">Nocardia fluminea</name>
    <dbReference type="NCBI Taxonomy" id="134984"/>
    <lineage>
        <taxon>Bacteria</taxon>
        <taxon>Bacillati</taxon>
        <taxon>Actinomycetota</taxon>
        <taxon>Actinomycetes</taxon>
        <taxon>Mycobacteriales</taxon>
        <taxon>Nocardiaceae</taxon>
        <taxon>Nocardia</taxon>
    </lineage>
</organism>
<dbReference type="InterPro" id="IPR034686">
    <property type="entry name" value="Terpene_cyclase-like_2"/>
</dbReference>
<keyword evidence="1 2" id="KW-0456">Lyase</keyword>
<dbReference type="PANTHER" id="PTHR35201">
    <property type="entry name" value="TERPENE SYNTHASE"/>
    <property type="match status" value="1"/>
</dbReference>
<reference evidence="3 4" key="1">
    <citation type="submission" date="2017-12" db="EMBL/GenBank/DDBJ databases">
        <title>Sequencing the genomes of 1000 Actinobacteria strains.</title>
        <authorList>
            <person name="Klenk H.-P."/>
        </authorList>
    </citation>
    <scope>NUCLEOTIDE SEQUENCE [LARGE SCALE GENOMIC DNA]</scope>
    <source>
        <strain evidence="3 4">DSM 44489</strain>
    </source>
</reference>
<protein>
    <recommendedName>
        <fullName evidence="2">Terpene synthase</fullName>
        <ecNumber evidence="2">4.2.3.-</ecNumber>
    </recommendedName>
</protein>
<dbReference type="GO" id="GO:0046872">
    <property type="term" value="F:metal ion binding"/>
    <property type="evidence" value="ECO:0007669"/>
    <property type="project" value="UniProtKB-KW"/>
</dbReference>
<evidence type="ECO:0000256" key="1">
    <source>
        <dbReference type="ARBA" id="ARBA00023239"/>
    </source>
</evidence>
<keyword evidence="2" id="KW-0479">Metal-binding</keyword>
<dbReference type="GO" id="GO:0010333">
    <property type="term" value="F:terpene synthase activity"/>
    <property type="evidence" value="ECO:0007669"/>
    <property type="project" value="InterPro"/>
</dbReference>
<comment type="similarity">
    <text evidence="2">Belongs to the terpene synthase family.</text>
</comment>
<dbReference type="Gene3D" id="1.10.600.10">
    <property type="entry name" value="Farnesyl Diphosphate Synthase"/>
    <property type="match status" value="2"/>
</dbReference>
<name>A0A2N3WXU0_9NOCA</name>
<dbReference type="Proteomes" id="UP000233766">
    <property type="component" value="Unassembled WGS sequence"/>
</dbReference>
<evidence type="ECO:0000256" key="2">
    <source>
        <dbReference type="RuleBase" id="RU366034"/>
    </source>
</evidence>
<dbReference type="SFLD" id="SFLDS00005">
    <property type="entry name" value="Isoprenoid_Synthase_Type_I"/>
    <property type="match status" value="2"/>
</dbReference>
<sequence length="761" mass="85322">MQPFELPEFYVAHPARLNAHVEQARAHTKQWAYEMGMLGDTVGGDVVWDEASFDGMDYAGLCAYTHPEADAPVLDTVTDWYTWVFYFDDHFLDAFKRTGDMDGARRYLDRLATFMPPDGAAMPEPTNPDERGLADLWARTVPSMSECWQVRFRESTRNLLLDCVWEIGNINTARIPNPIDYIEMRRRVGGAPWSADLVEYARGIEVPEAIVGTRPMRVLKDTFSDAVHLRNDIFSYQRETEEEGEVNNGVLVVERFFDCSPQQAADIVNDQLTSRIHQFENTVLTELPLLFDEHKLDAVQCAAALSYAHGLQDWQSGGHEWHLRSNRYMNGSAATGPMSFGPAGIGTELARPGFWKGLAGPGGLRSHSQVPLRRTGQLPLPDFEVPFELSLSPHLPVARSASVDWAQQVGFHDPLPELGGRQLWTREDTAGFDFALCSAGLDPDADVEALTLSAEWLTWGTWGDDYFPTVFAPTQGSAAMAGAKVCNARLSTFMPLDLKPVDTPVNPLERSLVDLWSRTAGPMSPAARRTFRQAVESMTESWLWELANHIQHRVPDPVDYLEMRRRTFGSDLTIALSKIARGGLIPDAVFESTTMRGIEHAAQDYGCLINDFFSYQKEIEYEAELHNAILVVESFFDCDRDVAATIVDDLMRARMRQFQRLVDDELPVLFEHHRLDDTARAALTSYIDELRDWIAGILHWHRGTSRYRPENLRYPVGHPPRAAARPVHAWGPSGIGTAAARIRPRGGLVATHATSPGRTSL</sequence>
<dbReference type="PANTHER" id="PTHR35201:SF4">
    <property type="entry name" value="BETA-PINACENE SYNTHASE-RELATED"/>
    <property type="match status" value="1"/>
</dbReference>
<comment type="cofactor">
    <cofactor evidence="2">
        <name>Mg(2+)</name>
        <dbReference type="ChEBI" id="CHEBI:18420"/>
    </cofactor>
</comment>
<dbReference type="RefSeq" id="WP_101463105.1">
    <property type="nucleotide sequence ID" value="NZ_PJMW01000001.1"/>
</dbReference>
<dbReference type="AlphaFoldDB" id="A0A2N3WXU0"/>
<evidence type="ECO:0000313" key="3">
    <source>
        <dbReference type="EMBL" id="PKV98683.1"/>
    </source>
</evidence>
<keyword evidence="4" id="KW-1185">Reference proteome</keyword>
<comment type="caution">
    <text evidence="3">The sequence shown here is derived from an EMBL/GenBank/DDBJ whole genome shotgun (WGS) entry which is preliminary data.</text>
</comment>
<dbReference type="EC" id="4.2.3.-" evidence="2"/>
<dbReference type="Pfam" id="PF19086">
    <property type="entry name" value="Terpene_syn_C_2"/>
    <property type="match status" value="2"/>
</dbReference>
<dbReference type="OrthoDB" id="2989600at2"/>
<gene>
    <name evidence="3" type="ORF">ATK86_0705</name>
</gene>